<gene>
    <name evidence="1" type="ORF">J2Z18_002857</name>
</gene>
<reference evidence="1 2" key="1">
    <citation type="submission" date="2021-03" db="EMBL/GenBank/DDBJ databases">
        <title>Genomic Encyclopedia of Type Strains, Phase IV (KMG-IV): sequencing the most valuable type-strain genomes for metagenomic binning, comparative biology and taxonomic classification.</title>
        <authorList>
            <person name="Goeker M."/>
        </authorList>
    </citation>
    <scope>NUCLEOTIDE SEQUENCE [LARGE SCALE GENOMIC DNA]</scope>
    <source>
        <strain evidence="1 2">DSM 15596</strain>
    </source>
</reference>
<name>A0ABS4FBY3_9BACL</name>
<accession>A0ABS4FBY3</accession>
<evidence type="ECO:0000313" key="2">
    <source>
        <dbReference type="Proteomes" id="UP000706926"/>
    </source>
</evidence>
<organism evidence="1 2">
    <name type="scientific">Paenibacillus lactis</name>
    <dbReference type="NCBI Taxonomy" id="228574"/>
    <lineage>
        <taxon>Bacteria</taxon>
        <taxon>Bacillati</taxon>
        <taxon>Bacillota</taxon>
        <taxon>Bacilli</taxon>
        <taxon>Bacillales</taxon>
        <taxon>Paenibacillaceae</taxon>
        <taxon>Paenibacillus</taxon>
    </lineage>
</organism>
<dbReference type="EMBL" id="JAGGKI010000006">
    <property type="protein sequence ID" value="MBP1893754.1"/>
    <property type="molecule type" value="Genomic_DNA"/>
</dbReference>
<evidence type="ECO:0000313" key="1">
    <source>
        <dbReference type="EMBL" id="MBP1893754.1"/>
    </source>
</evidence>
<dbReference type="Proteomes" id="UP000706926">
    <property type="component" value="Unassembled WGS sequence"/>
</dbReference>
<proteinExistence type="predicted"/>
<dbReference type="RefSeq" id="WP_007128142.1">
    <property type="nucleotide sequence ID" value="NZ_CP139098.1"/>
</dbReference>
<sequence>MKARRKNDINQVVRLLNTINGQLIGINTTMNNDLNNLSSVISNDNSNLNANVVNAISSLNASLSNRVTTSTNTVISNMNNRSQSNCTVQQFNQSQGFSIPCGTSSTIIQQRASTPPERVFIIASSSQLVTAPCQAILAVTLQDGTIIERELPPRRPPSFFQEVIFLELDNYASVSIRCESSVQPPPVGAVCNGFVEVREFVCICCSDNEGA</sequence>
<comment type="caution">
    <text evidence="1">The sequence shown here is derived from an EMBL/GenBank/DDBJ whole genome shotgun (WGS) entry which is preliminary data.</text>
</comment>
<protein>
    <submittedName>
        <fullName evidence="1">Uncharacterized protein</fullName>
    </submittedName>
</protein>
<keyword evidence="2" id="KW-1185">Reference proteome</keyword>
<dbReference type="GeneID" id="95404826"/>